<dbReference type="AlphaFoldDB" id="A0A9W6G071"/>
<gene>
    <name evidence="3" type="ORF">GHYDROH2_14840</name>
</gene>
<dbReference type="EMBL" id="BSDS01000001">
    <property type="protein sequence ID" value="GLI37983.1"/>
    <property type="molecule type" value="Genomic_DNA"/>
</dbReference>
<accession>A0A9W6G071</accession>
<dbReference type="RefSeq" id="WP_214186260.1">
    <property type="nucleotide sequence ID" value="NZ_BSDS01000001.1"/>
</dbReference>
<protein>
    <submittedName>
        <fullName evidence="3">Lipoprotein</fullName>
    </submittedName>
</protein>
<evidence type="ECO:0000313" key="4">
    <source>
        <dbReference type="Proteomes" id="UP001144352"/>
    </source>
</evidence>
<keyword evidence="2" id="KW-0732">Signal</keyword>
<keyword evidence="3" id="KW-0449">Lipoprotein</keyword>
<sequence>MGSVFRLFVVVAMVMAAVAGCSKKEEAKPEGMASPHGEAATKKKESVVVVPESVKGKWKAVKIAVTDKGDNKETVYTVNIGSQLAIPGSGLTIAVDTFLPQFTMDGTTLTSQSNEPKNPAAQIRILEGGKEVFKGWLFSLYPTTHSFSHPKYGFTLVDFIPAS</sequence>
<evidence type="ECO:0000256" key="2">
    <source>
        <dbReference type="SAM" id="SignalP"/>
    </source>
</evidence>
<evidence type="ECO:0000256" key="1">
    <source>
        <dbReference type="SAM" id="MobiDB-lite"/>
    </source>
</evidence>
<feature type="signal peptide" evidence="2">
    <location>
        <begin position="1"/>
        <end position="19"/>
    </location>
</feature>
<dbReference type="Proteomes" id="UP001144352">
    <property type="component" value="Unassembled WGS sequence"/>
</dbReference>
<organism evidence="3 4">
    <name type="scientific">Geobacter hydrogenophilus</name>
    <dbReference type="NCBI Taxonomy" id="40983"/>
    <lineage>
        <taxon>Bacteria</taxon>
        <taxon>Pseudomonadati</taxon>
        <taxon>Thermodesulfobacteriota</taxon>
        <taxon>Desulfuromonadia</taxon>
        <taxon>Geobacterales</taxon>
        <taxon>Geobacteraceae</taxon>
        <taxon>Geobacter</taxon>
    </lineage>
</organism>
<comment type="caution">
    <text evidence="3">The sequence shown here is derived from an EMBL/GenBank/DDBJ whole genome shotgun (WGS) entry which is preliminary data.</text>
</comment>
<name>A0A9W6G071_9BACT</name>
<reference evidence="3" key="1">
    <citation type="submission" date="2022-12" db="EMBL/GenBank/DDBJ databases">
        <title>Reference genome sequencing for broad-spectrum identification of bacterial and archaeal isolates by mass spectrometry.</title>
        <authorList>
            <person name="Sekiguchi Y."/>
            <person name="Tourlousse D.M."/>
        </authorList>
    </citation>
    <scope>NUCLEOTIDE SEQUENCE</scope>
    <source>
        <strain evidence="3">H2</strain>
    </source>
</reference>
<feature type="chain" id="PRO_5040833577" evidence="2">
    <location>
        <begin position="20"/>
        <end position="163"/>
    </location>
</feature>
<evidence type="ECO:0000313" key="3">
    <source>
        <dbReference type="EMBL" id="GLI37983.1"/>
    </source>
</evidence>
<keyword evidence="4" id="KW-1185">Reference proteome</keyword>
<feature type="region of interest" description="Disordered" evidence="1">
    <location>
        <begin position="25"/>
        <end position="44"/>
    </location>
</feature>
<dbReference type="PROSITE" id="PS51257">
    <property type="entry name" value="PROKAR_LIPOPROTEIN"/>
    <property type="match status" value="1"/>
</dbReference>
<proteinExistence type="predicted"/>